<sequence>MTSEVELLKQRIANLRIENTKPKQIIKQNRTTNNVSQSSVVQTSYLYAWLIGPIRSNGCVSWWKVLANIESSLSSSSSGSSLMLTLVIVSESD</sequence>
<keyword evidence="2" id="KW-1185">Reference proteome</keyword>
<comment type="caution">
    <text evidence="1">The sequence shown here is derived from an EMBL/GenBank/DDBJ whole genome shotgun (WGS) entry which is preliminary data.</text>
</comment>
<dbReference type="Proteomes" id="UP000266861">
    <property type="component" value="Unassembled WGS sequence"/>
</dbReference>
<proteinExistence type="predicted"/>
<protein>
    <submittedName>
        <fullName evidence="1">Uncharacterized protein</fullName>
    </submittedName>
</protein>
<reference evidence="1 2" key="1">
    <citation type="submission" date="2018-08" db="EMBL/GenBank/DDBJ databases">
        <title>Genome and evolution of the arbuscular mycorrhizal fungus Diversispora epigaea (formerly Glomus versiforme) and its bacterial endosymbionts.</title>
        <authorList>
            <person name="Sun X."/>
            <person name="Fei Z."/>
            <person name="Harrison M."/>
        </authorList>
    </citation>
    <scope>NUCLEOTIDE SEQUENCE [LARGE SCALE GENOMIC DNA]</scope>
    <source>
        <strain evidence="1 2">IT104</strain>
    </source>
</reference>
<name>A0A397GK59_9GLOM</name>
<dbReference type="AlphaFoldDB" id="A0A397GK59"/>
<accession>A0A397GK59</accession>
<dbReference type="EMBL" id="PQFF01000419">
    <property type="protein sequence ID" value="RHZ51362.1"/>
    <property type="molecule type" value="Genomic_DNA"/>
</dbReference>
<evidence type="ECO:0000313" key="1">
    <source>
        <dbReference type="EMBL" id="RHZ51362.1"/>
    </source>
</evidence>
<evidence type="ECO:0000313" key="2">
    <source>
        <dbReference type="Proteomes" id="UP000266861"/>
    </source>
</evidence>
<organism evidence="1 2">
    <name type="scientific">Diversispora epigaea</name>
    <dbReference type="NCBI Taxonomy" id="1348612"/>
    <lineage>
        <taxon>Eukaryota</taxon>
        <taxon>Fungi</taxon>
        <taxon>Fungi incertae sedis</taxon>
        <taxon>Mucoromycota</taxon>
        <taxon>Glomeromycotina</taxon>
        <taxon>Glomeromycetes</taxon>
        <taxon>Diversisporales</taxon>
        <taxon>Diversisporaceae</taxon>
        <taxon>Diversispora</taxon>
    </lineage>
</organism>
<gene>
    <name evidence="1" type="ORF">Glove_480g9</name>
</gene>